<dbReference type="Gene3D" id="2.40.50.100">
    <property type="match status" value="1"/>
</dbReference>
<dbReference type="GO" id="GO:0004742">
    <property type="term" value="F:dihydrolipoyllysine-residue acetyltransferase activity"/>
    <property type="evidence" value="ECO:0007669"/>
    <property type="project" value="TreeGrafter"/>
</dbReference>
<feature type="compositionally biased region" description="Basic and acidic residues" evidence="9">
    <location>
        <begin position="239"/>
        <end position="254"/>
    </location>
</feature>
<evidence type="ECO:0000256" key="2">
    <source>
        <dbReference type="ARBA" id="ARBA00007317"/>
    </source>
</evidence>
<feature type="region of interest" description="Disordered" evidence="9">
    <location>
        <begin position="121"/>
        <end position="158"/>
    </location>
</feature>
<dbReference type="InterPro" id="IPR004167">
    <property type="entry name" value="PSBD"/>
</dbReference>
<feature type="region of interest" description="Disordered" evidence="9">
    <location>
        <begin position="237"/>
        <end position="258"/>
    </location>
</feature>
<dbReference type="GO" id="GO:0006086">
    <property type="term" value="P:pyruvate decarboxylation to acetyl-CoA"/>
    <property type="evidence" value="ECO:0007669"/>
    <property type="project" value="InterPro"/>
</dbReference>
<comment type="similarity">
    <text evidence="2">Belongs to the 2-oxoacid dehydrogenase family.</text>
</comment>
<dbReference type="FunFam" id="2.40.50.100:FF:000010">
    <property type="entry name" value="Acetyltransferase component of pyruvate dehydrogenase complex"/>
    <property type="match status" value="1"/>
</dbReference>
<dbReference type="CDD" id="cd06849">
    <property type="entry name" value="lipoyl_domain"/>
    <property type="match status" value="1"/>
</dbReference>
<feature type="domain" description="Peripheral subunit-binding (PSBD)" evidence="11">
    <location>
        <begin position="163"/>
        <end position="204"/>
    </location>
</feature>
<keyword evidence="13" id="KW-1185">Reference proteome</keyword>
<evidence type="ECO:0000256" key="8">
    <source>
        <dbReference type="ARBA" id="ARBA00083110"/>
    </source>
</evidence>
<dbReference type="FunFam" id="4.10.320.10:FF:000017">
    <property type="entry name" value="Pyruvate dehydrogenase complex protein X component, mitochondrial"/>
    <property type="match status" value="1"/>
</dbReference>
<sequence>MLGSRLWKCSTRVSVQRSLHSVSSARAIQPFKMPAMSPTMESGGIVEWKFKVGEPFAAGDVILEVETDKAQIDVEAQDDGKLADIVLGDGSKDIDVGTTVAFIADVDDDLSTMEIPKVDEVAKPAQGKENSGANAAAPKEEKPRKALGSASSGILNKANPNQTLLPSVELLLHQHGISKEEAFTKIQASGPGGRLLKGDILGHLGKIPLDSVVNVTEYVKKFEKLDLTNIELRTQQPVDAKKQAVKDESKDAKPAAKASGPVILKETIPFTLKLSDDASKVHNIISDYMRDGVKEAHKNSYRPKSAIYDPLFEELITIEPRKPRFSVKYNMRKMDGTVVEAKEDIFDILTGNATPRRTATKENSRNYALDLEVVLDSKLPDAKDKATKFLANIKASKLFADEPSKESNTI</sequence>
<dbReference type="GO" id="GO:0005759">
    <property type="term" value="C:mitochondrial matrix"/>
    <property type="evidence" value="ECO:0007669"/>
    <property type="project" value="UniProtKB-SubCell"/>
</dbReference>
<dbReference type="InterPro" id="IPR003016">
    <property type="entry name" value="2-oxoA_DH_lipoyl-BS"/>
</dbReference>
<dbReference type="InterPro" id="IPR000089">
    <property type="entry name" value="Biotin_lipoyl"/>
</dbReference>
<comment type="function">
    <text evidence="6">Required for anchoring dihydrolipoamide dehydrogenase (E3) to the dihydrolipoamide transacetylase (E2) core of the pyruvate dehydrogenase complexes of eukaryotes. This specific binding is essential for a functional PDH complex.</text>
</comment>
<dbReference type="PANTHER" id="PTHR23151:SF82">
    <property type="entry name" value="PYRUVATE DEHYDROGENASE COMPLEX PROTEIN X COMPONENT, MITOCHONDRIAL"/>
    <property type="match status" value="1"/>
</dbReference>
<comment type="subunit">
    <text evidence="7">Eukaryotic pyruvate dehydrogenase (PDH) complexes are organized as a core consisting of the oligomeric dihydrolipoamide acetyl-transferase (E2), around which are arranged multiple copies of pyruvate dehydrogenase (E1), dihydrolipoamide dehydrogenase (E3) and protein X (E3BP) bound by non-covalent bonds.</text>
</comment>
<feature type="domain" description="Lipoyl-binding" evidence="10">
    <location>
        <begin position="28"/>
        <end position="104"/>
    </location>
</feature>
<comment type="subcellular location">
    <subcellularLocation>
        <location evidence="1">Mitochondrion matrix</location>
    </subcellularLocation>
</comment>
<gene>
    <name evidence="12" type="ORF">AW171_hschr21077</name>
</gene>
<dbReference type="STRING" id="45286.A0A120K1D0"/>
<accession>A0A120K1D0</accession>
<dbReference type="InterPro" id="IPR011053">
    <property type="entry name" value="Single_hybrid_motif"/>
</dbReference>
<evidence type="ECO:0000256" key="1">
    <source>
        <dbReference type="ARBA" id="ARBA00004305"/>
    </source>
</evidence>
<evidence type="ECO:0000259" key="10">
    <source>
        <dbReference type="PROSITE" id="PS50968"/>
    </source>
</evidence>
<keyword evidence="5" id="KW-0496">Mitochondrion</keyword>
<dbReference type="PROSITE" id="PS50968">
    <property type="entry name" value="BIOTINYL_LIPOYL"/>
    <property type="match status" value="1"/>
</dbReference>
<dbReference type="GeneID" id="28721525"/>
<evidence type="ECO:0000256" key="9">
    <source>
        <dbReference type="SAM" id="MobiDB-lite"/>
    </source>
</evidence>
<evidence type="ECO:0000256" key="3">
    <source>
        <dbReference type="ARBA" id="ARBA00022823"/>
    </source>
</evidence>
<dbReference type="GO" id="GO:0045254">
    <property type="term" value="C:pyruvate dehydrogenase complex"/>
    <property type="evidence" value="ECO:0007669"/>
    <property type="project" value="InterPro"/>
</dbReference>
<dbReference type="PROSITE" id="PS00189">
    <property type="entry name" value="LIPOYL"/>
    <property type="match status" value="1"/>
</dbReference>
<dbReference type="SUPFAM" id="SSF51230">
    <property type="entry name" value="Single hybrid motif"/>
    <property type="match status" value="1"/>
</dbReference>
<dbReference type="Proteomes" id="UP000243052">
    <property type="component" value="Chromosome ii"/>
</dbReference>
<dbReference type="InterPro" id="IPR045257">
    <property type="entry name" value="E2/Pdx1"/>
</dbReference>
<dbReference type="Gene3D" id="4.10.320.10">
    <property type="entry name" value="E3-binding domain"/>
    <property type="match status" value="1"/>
</dbReference>
<evidence type="ECO:0000259" key="11">
    <source>
        <dbReference type="PROSITE" id="PS51826"/>
    </source>
</evidence>
<keyword evidence="4" id="KW-0809">Transit peptide</keyword>
<evidence type="ECO:0000256" key="4">
    <source>
        <dbReference type="ARBA" id="ARBA00022946"/>
    </source>
</evidence>
<dbReference type="OrthoDB" id="202158at2759"/>
<protein>
    <recommendedName>
        <fullName evidence="8">Dihydrolipoamide dehydrogenase-binding protein of pyruvate dehydrogenase complex</fullName>
    </recommendedName>
</protein>
<dbReference type="SUPFAM" id="SSF47005">
    <property type="entry name" value="Peripheral subunit-binding domain of 2-oxo acid dehydrogenase complex"/>
    <property type="match status" value="1"/>
</dbReference>
<reference evidence="12 13" key="1">
    <citation type="submission" date="2016-01" db="EMBL/GenBank/DDBJ databases">
        <title>Genome sequence of the yeast Holleya sinecauda.</title>
        <authorList>
            <person name="Dietrich F.S."/>
        </authorList>
    </citation>
    <scope>NUCLEOTIDE SEQUENCE [LARGE SCALE GENOMIC DNA]</scope>
    <source>
        <strain evidence="12 13">ATCC 58844</strain>
    </source>
</reference>
<name>A0A120K1D0_9SACH</name>
<organism evidence="12 13">
    <name type="scientific">Eremothecium sinecaudum</name>
    <dbReference type="NCBI Taxonomy" id="45286"/>
    <lineage>
        <taxon>Eukaryota</taxon>
        <taxon>Fungi</taxon>
        <taxon>Dikarya</taxon>
        <taxon>Ascomycota</taxon>
        <taxon>Saccharomycotina</taxon>
        <taxon>Saccharomycetes</taxon>
        <taxon>Saccharomycetales</taxon>
        <taxon>Saccharomycetaceae</taxon>
        <taxon>Eremothecium</taxon>
    </lineage>
</organism>
<proteinExistence type="inferred from homology"/>
<evidence type="ECO:0000256" key="6">
    <source>
        <dbReference type="ARBA" id="ARBA00059875"/>
    </source>
</evidence>
<evidence type="ECO:0000313" key="12">
    <source>
        <dbReference type="EMBL" id="AMD19259.1"/>
    </source>
</evidence>
<keyword evidence="3" id="KW-0450">Lipoyl</keyword>
<evidence type="ECO:0000256" key="7">
    <source>
        <dbReference type="ARBA" id="ARBA00065810"/>
    </source>
</evidence>
<dbReference type="InterPro" id="IPR036625">
    <property type="entry name" value="E3-bd_dom_sf"/>
</dbReference>
<dbReference type="RefSeq" id="XP_017986255.1">
    <property type="nucleotide sequence ID" value="XM_018130766.1"/>
</dbReference>
<feature type="compositionally biased region" description="Polar residues" evidence="9">
    <location>
        <begin position="149"/>
        <end position="158"/>
    </location>
</feature>
<evidence type="ECO:0000313" key="13">
    <source>
        <dbReference type="Proteomes" id="UP000243052"/>
    </source>
</evidence>
<dbReference type="PROSITE" id="PS51826">
    <property type="entry name" value="PSBD"/>
    <property type="match status" value="1"/>
</dbReference>
<dbReference type="AlphaFoldDB" id="A0A120K1D0"/>
<dbReference type="EMBL" id="CP014242">
    <property type="protein sequence ID" value="AMD19259.1"/>
    <property type="molecule type" value="Genomic_DNA"/>
</dbReference>
<evidence type="ECO:0000256" key="5">
    <source>
        <dbReference type="ARBA" id="ARBA00023128"/>
    </source>
</evidence>
<dbReference type="Pfam" id="PF00364">
    <property type="entry name" value="Biotin_lipoyl"/>
    <property type="match status" value="1"/>
</dbReference>
<dbReference type="PANTHER" id="PTHR23151">
    <property type="entry name" value="DIHYDROLIPOAMIDE ACETYL/SUCCINYL-TRANSFERASE-RELATED"/>
    <property type="match status" value="1"/>
</dbReference>